<dbReference type="InterPro" id="IPR011990">
    <property type="entry name" value="TPR-like_helical_dom_sf"/>
</dbReference>
<dbReference type="Gene3D" id="1.25.40.10">
    <property type="entry name" value="Tetratricopeptide repeat domain"/>
    <property type="match status" value="1"/>
</dbReference>
<comment type="caution">
    <text evidence="1">The sequence shown here is derived from an EMBL/GenBank/DDBJ whole genome shotgun (WGS) entry which is preliminary data.</text>
</comment>
<reference evidence="2" key="1">
    <citation type="journal article" date="2019" name="Int. J. Syst. Evol. Microbiol.">
        <title>The Global Catalogue of Microorganisms (GCM) 10K type strain sequencing project: providing services to taxonomists for standard genome sequencing and annotation.</title>
        <authorList>
            <consortium name="The Broad Institute Genomics Platform"/>
            <consortium name="The Broad Institute Genome Sequencing Center for Infectious Disease"/>
            <person name="Wu L."/>
            <person name="Ma J."/>
        </authorList>
    </citation>
    <scope>NUCLEOTIDE SEQUENCE [LARGE SCALE GENOMIC DNA]</scope>
    <source>
        <strain evidence="2">CCUG 55585</strain>
    </source>
</reference>
<evidence type="ECO:0000313" key="2">
    <source>
        <dbReference type="Proteomes" id="UP001597110"/>
    </source>
</evidence>
<sequence>MFKKPLHHRAYAAIDRGDLREAARLFDTLIERSPKNTAYRYMAGLASKYLRDWPTSLRHNLDAIALSEEIDEAAHWNAAIAAIALQDWATARRLWEACGIRVPEGEGPIVHDYGLAVARLHPWHGGETLWMQRIDPVRGRLLNVPLPESGHRYGDIVLHDGASTGHRSSGGHDYPVFNALERVIPSDFRTFVVFVRCRAEADIAALSGASAPGLGLLEDWTSNLVNYCMRCSYGTPHRDAEMHDRAHEGDDDGQGWMQERTLGIAAQSRQTVDHLLDAWRQGGRDREVDAIESRECEVPAQSTDHVWWRGPGDDE</sequence>
<dbReference type="Proteomes" id="UP001597110">
    <property type="component" value="Unassembled WGS sequence"/>
</dbReference>
<accession>A0ABW2Y6U5</accession>
<gene>
    <name evidence="1" type="ORF">ACFQ0E_01530</name>
</gene>
<organism evidence="1 2">
    <name type="scientific">Lysobacter brunescens</name>
    <dbReference type="NCBI Taxonomy" id="262323"/>
    <lineage>
        <taxon>Bacteria</taxon>
        <taxon>Pseudomonadati</taxon>
        <taxon>Pseudomonadota</taxon>
        <taxon>Gammaproteobacteria</taxon>
        <taxon>Lysobacterales</taxon>
        <taxon>Lysobacteraceae</taxon>
        <taxon>Lysobacter</taxon>
    </lineage>
</organism>
<protein>
    <submittedName>
        <fullName evidence="1">Tetratricopeptide repeat protein</fullName>
    </submittedName>
</protein>
<dbReference type="SUPFAM" id="SSF48452">
    <property type="entry name" value="TPR-like"/>
    <property type="match status" value="1"/>
</dbReference>
<evidence type="ECO:0000313" key="1">
    <source>
        <dbReference type="EMBL" id="MFD0724270.1"/>
    </source>
</evidence>
<name>A0ABW2Y6U5_9GAMM</name>
<proteinExistence type="predicted"/>
<dbReference type="RefSeq" id="WP_386821942.1">
    <property type="nucleotide sequence ID" value="NZ_JBHTIF010000001.1"/>
</dbReference>
<keyword evidence="2" id="KW-1185">Reference proteome</keyword>
<dbReference type="EMBL" id="JBHTIF010000001">
    <property type="protein sequence ID" value="MFD0724270.1"/>
    <property type="molecule type" value="Genomic_DNA"/>
</dbReference>